<dbReference type="InterPro" id="IPR029058">
    <property type="entry name" value="AB_hydrolase_fold"/>
</dbReference>
<evidence type="ECO:0000256" key="2">
    <source>
        <dbReference type="SAM" id="SignalP"/>
    </source>
</evidence>
<feature type="signal peptide" evidence="2">
    <location>
        <begin position="1"/>
        <end position="20"/>
    </location>
</feature>
<dbReference type="SUPFAM" id="SSF53474">
    <property type="entry name" value="alpha/beta-Hydrolases"/>
    <property type="match status" value="1"/>
</dbReference>
<protein>
    <submittedName>
        <fullName evidence="3">Uncharacterized protein</fullName>
    </submittedName>
</protein>
<gene>
    <name evidence="3" type="ORF">IAB80_09175</name>
</gene>
<dbReference type="PANTHER" id="PTHR43037:SF1">
    <property type="entry name" value="BLL1128 PROTEIN"/>
    <property type="match status" value="1"/>
</dbReference>
<organism evidence="3 4">
    <name type="scientific">Candidatus Cryptobacteroides excrementipullorum</name>
    <dbReference type="NCBI Taxonomy" id="2840761"/>
    <lineage>
        <taxon>Bacteria</taxon>
        <taxon>Pseudomonadati</taxon>
        <taxon>Bacteroidota</taxon>
        <taxon>Bacteroidia</taxon>
        <taxon>Bacteroidales</taxon>
        <taxon>Candidatus Cryptobacteroides</taxon>
    </lineage>
</organism>
<sequence length="453" mass="51620">MKRFLLIALAAICQFPFSQAAGDRVITEKDSHEIASYFNGYLSGDKSLYGVSSRLGTSAAVQAREQVWKIWKEAVERFYDEGLPPLRALRDSVPGQWTLPSSLEPDAVMPFYWGSKGEKPDHGYPMFLYLHGSGPKDREWSNGFRFGNTFEDAPSVYFIPQIPNEGEWYRWWQKSKQYAWEKLLRLALACGDIDPDRIYFFGISEGGYGSQRLASYYADYLAGAGPMAGGEPLRNAPPENCASIAFSFRTGAVDKGFYRNELTAYAGEVFDSLRTARPGFYTHEIELIPGMGHHIDYTRTTPWLYSHVRDPYPEYVCWEDFEMDGLYRDGFCNLQVLERSNQDFSFRTRYEMTIEDNTVNISVDLVSYTVTERDPVYGIEMRYSKFLTPAASGEFIVYLNDYLIDPSKKVTVNVNGATVFEGRLRADIRNMVSSCALFGDPERIFPYAVKVSL</sequence>
<name>A0A9D9NML9_9BACT</name>
<reference evidence="3" key="1">
    <citation type="submission" date="2020-10" db="EMBL/GenBank/DDBJ databases">
        <authorList>
            <person name="Gilroy R."/>
        </authorList>
    </citation>
    <scope>NUCLEOTIDE SEQUENCE</scope>
    <source>
        <strain evidence="3">2478</strain>
    </source>
</reference>
<evidence type="ECO:0000313" key="4">
    <source>
        <dbReference type="Proteomes" id="UP000823771"/>
    </source>
</evidence>
<keyword evidence="1 2" id="KW-0732">Signal</keyword>
<accession>A0A9D9NML9</accession>
<dbReference type="PANTHER" id="PTHR43037">
    <property type="entry name" value="UNNAMED PRODUCT-RELATED"/>
    <property type="match status" value="1"/>
</dbReference>
<dbReference type="Proteomes" id="UP000823771">
    <property type="component" value="Unassembled WGS sequence"/>
</dbReference>
<feature type="chain" id="PRO_5039269869" evidence="2">
    <location>
        <begin position="21"/>
        <end position="453"/>
    </location>
</feature>
<dbReference type="Gene3D" id="3.40.50.1820">
    <property type="entry name" value="alpha/beta hydrolase"/>
    <property type="match status" value="1"/>
</dbReference>
<dbReference type="EMBL" id="JADILZ010000084">
    <property type="protein sequence ID" value="MBO8479041.1"/>
    <property type="molecule type" value="Genomic_DNA"/>
</dbReference>
<reference evidence="3" key="2">
    <citation type="journal article" date="2021" name="PeerJ">
        <title>Extensive microbial diversity within the chicken gut microbiome revealed by metagenomics and culture.</title>
        <authorList>
            <person name="Gilroy R."/>
            <person name="Ravi A."/>
            <person name="Getino M."/>
            <person name="Pursley I."/>
            <person name="Horton D.L."/>
            <person name="Alikhan N.F."/>
            <person name="Baker D."/>
            <person name="Gharbi K."/>
            <person name="Hall N."/>
            <person name="Watson M."/>
            <person name="Adriaenssens E.M."/>
            <person name="Foster-Nyarko E."/>
            <person name="Jarju S."/>
            <person name="Secka A."/>
            <person name="Antonio M."/>
            <person name="Oren A."/>
            <person name="Chaudhuri R.R."/>
            <person name="La Ragione R."/>
            <person name="Hildebrand F."/>
            <person name="Pallen M.J."/>
        </authorList>
    </citation>
    <scope>NUCLEOTIDE SEQUENCE</scope>
    <source>
        <strain evidence="3">2478</strain>
    </source>
</reference>
<dbReference type="AlphaFoldDB" id="A0A9D9NML9"/>
<comment type="caution">
    <text evidence="3">The sequence shown here is derived from an EMBL/GenBank/DDBJ whole genome shotgun (WGS) entry which is preliminary data.</text>
</comment>
<dbReference type="InterPro" id="IPR050955">
    <property type="entry name" value="Plant_Biomass_Hydrol_Est"/>
</dbReference>
<evidence type="ECO:0000256" key="1">
    <source>
        <dbReference type="ARBA" id="ARBA00022729"/>
    </source>
</evidence>
<evidence type="ECO:0000313" key="3">
    <source>
        <dbReference type="EMBL" id="MBO8479041.1"/>
    </source>
</evidence>
<proteinExistence type="predicted"/>